<evidence type="ECO:0000256" key="3">
    <source>
        <dbReference type="ARBA" id="ARBA00023163"/>
    </source>
</evidence>
<dbReference type="PRINTS" id="PR00455">
    <property type="entry name" value="HTHTETR"/>
</dbReference>
<feature type="domain" description="HTH tetR-type" evidence="5">
    <location>
        <begin position="7"/>
        <end position="67"/>
    </location>
</feature>
<dbReference type="InterPro" id="IPR001647">
    <property type="entry name" value="HTH_TetR"/>
</dbReference>
<comment type="caution">
    <text evidence="6">The sequence shown here is derived from an EMBL/GenBank/DDBJ whole genome shotgun (WGS) entry which is preliminary data.</text>
</comment>
<dbReference type="STRING" id="1089455.MOPEL_031_00280"/>
<evidence type="ECO:0000259" key="5">
    <source>
        <dbReference type="PROSITE" id="PS50977"/>
    </source>
</evidence>
<evidence type="ECO:0000256" key="1">
    <source>
        <dbReference type="ARBA" id="ARBA00023015"/>
    </source>
</evidence>
<dbReference type="Gene3D" id="1.10.357.10">
    <property type="entry name" value="Tetracycline Repressor, domain 2"/>
    <property type="match status" value="1"/>
</dbReference>
<dbReference type="AlphaFoldDB" id="H5UQB7"/>
<dbReference type="GO" id="GO:0003700">
    <property type="term" value="F:DNA-binding transcription factor activity"/>
    <property type="evidence" value="ECO:0007669"/>
    <property type="project" value="TreeGrafter"/>
</dbReference>
<dbReference type="PANTHER" id="PTHR30055:SF234">
    <property type="entry name" value="HTH-TYPE TRANSCRIPTIONAL REGULATOR BETI"/>
    <property type="match status" value="1"/>
</dbReference>
<dbReference type="Pfam" id="PF00440">
    <property type="entry name" value="TetR_N"/>
    <property type="match status" value="1"/>
</dbReference>
<gene>
    <name evidence="6" type="ORF">MOPEL_031_00280</name>
</gene>
<keyword evidence="3" id="KW-0804">Transcription</keyword>
<dbReference type="InterPro" id="IPR050109">
    <property type="entry name" value="HTH-type_TetR-like_transc_reg"/>
</dbReference>
<keyword evidence="7" id="KW-1185">Reference proteome</keyword>
<keyword evidence="2 4" id="KW-0238">DNA-binding</keyword>
<dbReference type="eggNOG" id="COG1309">
    <property type="taxonomic scope" value="Bacteria"/>
</dbReference>
<name>H5UQB7_9MICO</name>
<evidence type="ECO:0000256" key="2">
    <source>
        <dbReference type="ARBA" id="ARBA00023125"/>
    </source>
</evidence>
<dbReference type="GO" id="GO:0000976">
    <property type="term" value="F:transcription cis-regulatory region binding"/>
    <property type="evidence" value="ECO:0007669"/>
    <property type="project" value="TreeGrafter"/>
</dbReference>
<proteinExistence type="predicted"/>
<accession>H5UQB7</accession>
<feature type="DNA-binding region" description="H-T-H motif" evidence="4">
    <location>
        <begin position="30"/>
        <end position="49"/>
    </location>
</feature>
<keyword evidence="1" id="KW-0805">Transcription regulation</keyword>
<sequence length="217" mass="23519">MPRVPADRRREQLVAATIDLAIEEGLPAASVRRIAERANVSLGVVHYCFSSKEALINAVAESFLNPIIGPVAEALRDVADEPMEVKARAAVQTFWDTTIADPGRQLLSYELASWSIRGDGEAARLLYKTYLDVIEDFLGDGLGIEGTEEMSTRTLARMALTLTDGAMLAWLVDRDDAATAEVVQSYLAMLLSFIDQAVKSGKMTVRGAPPAQEHAAV</sequence>
<evidence type="ECO:0000256" key="4">
    <source>
        <dbReference type="PROSITE-ProRule" id="PRU00335"/>
    </source>
</evidence>
<dbReference type="EMBL" id="BAFE01000029">
    <property type="protein sequence ID" value="GAB47925.1"/>
    <property type="molecule type" value="Genomic_DNA"/>
</dbReference>
<dbReference type="RefSeq" id="WP_009481823.1">
    <property type="nucleotide sequence ID" value="NZ_BAFE01000029.1"/>
</dbReference>
<evidence type="ECO:0000313" key="6">
    <source>
        <dbReference type="EMBL" id="GAB47925.1"/>
    </source>
</evidence>
<protein>
    <submittedName>
        <fullName evidence="6">Putative TetR family transcriptional regulator</fullName>
    </submittedName>
</protein>
<dbReference type="PROSITE" id="PS50977">
    <property type="entry name" value="HTH_TETR_2"/>
    <property type="match status" value="1"/>
</dbReference>
<dbReference type="OrthoDB" id="5242433at2"/>
<dbReference type="SUPFAM" id="SSF46689">
    <property type="entry name" value="Homeodomain-like"/>
    <property type="match status" value="1"/>
</dbReference>
<organism evidence="6 7">
    <name type="scientific">Mobilicoccus pelagius NBRC 104925</name>
    <dbReference type="NCBI Taxonomy" id="1089455"/>
    <lineage>
        <taxon>Bacteria</taxon>
        <taxon>Bacillati</taxon>
        <taxon>Actinomycetota</taxon>
        <taxon>Actinomycetes</taxon>
        <taxon>Micrococcales</taxon>
        <taxon>Dermatophilaceae</taxon>
        <taxon>Mobilicoccus</taxon>
    </lineage>
</organism>
<reference evidence="6 7" key="1">
    <citation type="submission" date="2012-02" db="EMBL/GenBank/DDBJ databases">
        <title>Whole genome shotgun sequence of Mobilicoccus pelagius NBRC 104925.</title>
        <authorList>
            <person name="Yoshida Y."/>
            <person name="Hosoyama A."/>
            <person name="Tsuchikane K."/>
            <person name="Katsumata H."/>
            <person name="Yamazaki S."/>
            <person name="Fujita N."/>
        </authorList>
    </citation>
    <scope>NUCLEOTIDE SEQUENCE [LARGE SCALE GENOMIC DNA]</scope>
    <source>
        <strain evidence="6 7">NBRC 104925</strain>
    </source>
</reference>
<dbReference type="PANTHER" id="PTHR30055">
    <property type="entry name" value="HTH-TYPE TRANSCRIPTIONAL REGULATOR RUTR"/>
    <property type="match status" value="1"/>
</dbReference>
<dbReference type="InterPro" id="IPR009057">
    <property type="entry name" value="Homeodomain-like_sf"/>
</dbReference>
<dbReference type="Proteomes" id="UP000004367">
    <property type="component" value="Unassembled WGS sequence"/>
</dbReference>
<evidence type="ECO:0000313" key="7">
    <source>
        <dbReference type="Proteomes" id="UP000004367"/>
    </source>
</evidence>